<comment type="similarity">
    <text evidence="1 5">Belongs to the FMO family.</text>
</comment>
<dbReference type="GO" id="GO:0050660">
    <property type="term" value="F:flavin adenine dinucleotide binding"/>
    <property type="evidence" value="ECO:0007669"/>
    <property type="project" value="InterPro"/>
</dbReference>
<evidence type="ECO:0000256" key="5">
    <source>
        <dbReference type="RuleBase" id="RU361177"/>
    </source>
</evidence>
<keyword evidence="5" id="KW-0503">Monooxygenase</keyword>
<evidence type="ECO:0000256" key="2">
    <source>
        <dbReference type="ARBA" id="ARBA00022630"/>
    </source>
</evidence>
<evidence type="ECO:0000313" key="7">
    <source>
        <dbReference type="EMBL" id="CAJ1932634.1"/>
    </source>
</evidence>
<keyword evidence="3 5" id="KW-0274">FAD</keyword>
<keyword evidence="2 5" id="KW-0285">Flavoprotein</keyword>
<dbReference type="SUPFAM" id="SSF51905">
    <property type="entry name" value="FAD/NAD(P)-binding domain"/>
    <property type="match status" value="1"/>
</dbReference>
<proteinExistence type="inferred from homology"/>
<sequence length="173" mass="19925">MKRSEKVAVIGVFRALSRRVNSTKATMLSFSSKRRRRRKLGLRLANRVRPSLYGPEPRHDPQQRLRVPPNQPPQGAHMLQGLPFPEVRGRPEDVPGSVPRFEWREEEEWVVESLVRGSGSVSREVFEANVLCSGHNSTPRIAEIAGIELWRGFQMHSHNYRVPEPFRDQVLSR</sequence>
<reference evidence="7" key="1">
    <citation type="submission" date="2023-10" db="EMBL/GenBank/DDBJ databases">
        <authorList>
            <person name="Domelevo Entfellner J.-B."/>
        </authorList>
    </citation>
    <scope>NUCLEOTIDE SEQUENCE</scope>
</reference>
<dbReference type="EMBL" id="OY731399">
    <property type="protein sequence ID" value="CAJ1932634.1"/>
    <property type="molecule type" value="Genomic_DNA"/>
</dbReference>
<dbReference type="GO" id="GO:0050661">
    <property type="term" value="F:NADP binding"/>
    <property type="evidence" value="ECO:0007669"/>
    <property type="project" value="InterPro"/>
</dbReference>
<dbReference type="Gramene" id="rna-AYBTSS11_LOCUS5916">
    <property type="protein sequence ID" value="CAJ1932634.1"/>
    <property type="gene ID" value="gene-AYBTSS11_LOCUS5916"/>
</dbReference>
<organism evidence="7 8">
    <name type="scientific">Sphenostylis stenocarpa</name>
    <dbReference type="NCBI Taxonomy" id="92480"/>
    <lineage>
        <taxon>Eukaryota</taxon>
        <taxon>Viridiplantae</taxon>
        <taxon>Streptophyta</taxon>
        <taxon>Embryophyta</taxon>
        <taxon>Tracheophyta</taxon>
        <taxon>Spermatophyta</taxon>
        <taxon>Magnoliopsida</taxon>
        <taxon>eudicotyledons</taxon>
        <taxon>Gunneridae</taxon>
        <taxon>Pentapetalae</taxon>
        <taxon>rosids</taxon>
        <taxon>fabids</taxon>
        <taxon>Fabales</taxon>
        <taxon>Fabaceae</taxon>
        <taxon>Papilionoideae</taxon>
        <taxon>50 kb inversion clade</taxon>
        <taxon>NPAAA clade</taxon>
        <taxon>indigoferoid/millettioid clade</taxon>
        <taxon>Phaseoleae</taxon>
        <taxon>Sphenostylis</taxon>
    </lineage>
</organism>
<dbReference type="Proteomes" id="UP001189624">
    <property type="component" value="Chromosome 2"/>
</dbReference>
<name>A0AA86VA02_9FABA</name>
<keyword evidence="8" id="KW-1185">Reference proteome</keyword>
<evidence type="ECO:0000313" key="8">
    <source>
        <dbReference type="Proteomes" id="UP001189624"/>
    </source>
</evidence>
<dbReference type="InterPro" id="IPR020946">
    <property type="entry name" value="Flavin_mOase-like"/>
</dbReference>
<evidence type="ECO:0000256" key="3">
    <source>
        <dbReference type="ARBA" id="ARBA00022827"/>
    </source>
</evidence>
<evidence type="ECO:0000256" key="1">
    <source>
        <dbReference type="ARBA" id="ARBA00009183"/>
    </source>
</evidence>
<dbReference type="InterPro" id="IPR036188">
    <property type="entry name" value="FAD/NAD-bd_sf"/>
</dbReference>
<comment type="cofactor">
    <cofactor evidence="5">
        <name>FAD</name>
        <dbReference type="ChEBI" id="CHEBI:57692"/>
    </cofactor>
</comment>
<dbReference type="Gene3D" id="3.50.50.60">
    <property type="entry name" value="FAD/NAD(P)-binding domain"/>
    <property type="match status" value="1"/>
</dbReference>
<dbReference type="InterPro" id="IPR050346">
    <property type="entry name" value="FMO-like"/>
</dbReference>
<gene>
    <name evidence="7" type="ORF">AYBTSS11_LOCUS5916</name>
</gene>
<feature type="region of interest" description="Disordered" evidence="6">
    <location>
        <begin position="48"/>
        <end position="76"/>
    </location>
</feature>
<keyword evidence="4 5" id="KW-0560">Oxidoreductase</keyword>
<accession>A0AA86VA02</accession>
<evidence type="ECO:0000256" key="6">
    <source>
        <dbReference type="SAM" id="MobiDB-lite"/>
    </source>
</evidence>
<dbReference type="Pfam" id="PF00743">
    <property type="entry name" value="FMO-like"/>
    <property type="match status" value="1"/>
</dbReference>
<dbReference type="PANTHER" id="PTHR23023">
    <property type="entry name" value="DIMETHYLANILINE MONOOXYGENASE"/>
    <property type="match status" value="1"/>
</dbReference>
<protein>
    <recommendedName>
        <fullName evidence="5">Flavin-containing monooxygenase</fullName>
        <ecNumber evidence="5">1.-.-.-</ecNumber>
    </recommendedName>
</protein>
<dbReference type="AlphaFoldDB" id="A0AA86VA02"/>
<dbReference type="GO" id="GO:0004499">
    <property type="term" value="F:N,N-dimethylaniline monooxygenase activity"/>
    <property type="evidence" value="ECO:0007669"/>
    <property type="project" value="InterPro"/>
</dbReference>
<dbReference type="EC" id="1.-.-.-" evidence="5"/>
<evidence type="ECO:0000256" key="4">
    <source>
        <dbReference type="ARBA" id="ARBA00023002"/>
    </source>
</evidence>